<dbReference type="InterPro" id="IPR011646">
    <property type="entry name" value="KAP_P-loop"/>
</dbReference>
<keyword evidence="1" id="KW-0472">Membrane</keyword>
<dbReference type="Pfam" id="PF07693">
    <property type="entry name" value="KAP_NTPase"/>
    <property type="match status" value="1"/>
</dbReference>
<proteinExistence type="predicted"/>
<reference evidence="3" key="1">
    <citation type="journal article" date="2014" name="Front. Microbiol.">
        <title>High frequency of phylogenetically diverse reductive dehalogenase-homologous genes in deep subseafloor sedimentary metagenomes.</title>
        <authorList>
            <person name="Kawai M."/>
            <person name="Futagami T."/>
            <person name="Toyoda A."/>
            <person name="Takaki Y."/>
            <person name="Nishi S."/>
            <person name="Hori S."/>
            <person name="Arai W."/>
            <person name="Tsubouchi T."/>
            <person name="Morono Y."/>
            <person name="Uchiyama I."/>
            <person name="Ito T."/>
            <person name="Fujiyama A."/>
            <person name="Inagaki F."/>
            <person name="Takami H."/>
        </authorList>
    </citation>
    <scope>NUCLEOTIDE SEQUENCE</scope>
    <source>
        <strain evidence="3">Expedition CK06-06</strain>
    </source>
</reference>
<protein>
    <recommendedName>
        <fullName evidence="2">KAP NTPase domain-containing protein</fullName>
    </recommendedName>
</protein>
<feature type="transmembrane region" description="Helical" evidence="1">
    <location>
        <begin position="116"/>
        <end position="137"/>
    </location>
</feature>
<gene>
    <name evidence="3" type="ORF">S03H2_32785</name>
</gene>
<feature type="non-terminal residue" evidence="3">
    <location>
        <position position="217"/>
    </location>
</feature>
<feature type="domain" description="KAP NTPase" evidence="2">
    <location>
        <begin position="12"/>
        <end position="195"/>
    </location>
</feature>
<name>X1HNG3_9ZZZZ</name>
<comment type="caution">
    <text evidence="3">The sequence shown here is derived from an EMBL/GenBank/DDBJ whole genome shotgun (WGS) entry which is preliminary data.</text>
</comment>
<organism evidence="3">
    <name type="scientific">marine sediment metagenome</name>
    <dbReference type="NCBI Taxonomy" id="412755"/>
    <lineage>
        <taxon>unclassified sequences</taxon>
        <taxon>metagenomes</taxon>
        <taxon>ecological metagenomes</taxon>
    </lineage>
</organism>
<sequence>MLEEEDVLGTTSYVNTLYEIINTCGTPFTVGLFGGWGTGKSSIVKTVYDKLKEEKKEKIEIITYDAWKYSKDSFRRTFLLEILKKTELEETKKLENAFYKEESEEIGHKPKVRKDIWLKMIYLLFLAGIFASIWTFVDEELDLKLILTGLGIISMALIFFIQEFTVIYKTTMYHPRIFNPEQFESIFCEMIEELTSKKRTKEEWIQKGSIRKKFKKV</sequence>
<dbReference type="EMBL" id="BARU01019931">
    <property type="protein sequence ID" value="GAH58560.1"/>
    <property type="molecule type" value="Genomic_DNA"/>
</dbReference>
<evidence type="ECO:0000313" key="3">
    <source>
        <dbReference type="EMBL" id="GAH58560.1"/>
    </source>
</evidence>
<dbReference type="AlphaFoldDB" id="X1HNG3"/>
<feature type="transmembrane region" description="Helical" evidence="1">
    <location>
        <begin position="143"/>
        <end position="168"/>
    </location>
</feature>
<evidence type="ECO:0000256" key="1">
    <source>
        <dbReference type="SAM" id="Phobius"/>
    </source>
</evidence>
<evidence type="ECO:0000259" key="2">
    <source>
        <dbReference type="Pfam" id="PF07693"/>
    </source>
</evidence>
<dbReference type="Gene3D" id="3.40.50.300">
    <property type="entry name" value="P-loop containing nucleotide triphosphate hydrolases"/>
    <property type="match status" value="1"/>
</dbReference>
<dbReference type="InterPro" id="IPR027417">
    <property type="entry name" value="P-loop_NTPase"/>
</dbReference>
<keyword evidence="1" id="KW-0812">Transmembrane</keyword>
<keyword evidence="1" id="KW-1133">Transmembrane helix</keyword>
<accession>X1HNG3</accession>
<dbReference type="SUPFAM" id="SSF52540">
    <property type="entry name" value="P-loop containing nucleoside triphosphate hydrolases"/>
    <property type="match status" value="1"/>
</dbReference>